<feature type="region of interest" description="Disordered" evidence="9">
    <location>
        <begin position="130"/>
        <end position="151"/>
    </location>
</feature>
<keyword evidence="12" id="KW-1185">Reference proteome</keyword>
<keyword evidence="10" id="KW-0732">Signal</keyword>
<dbReference type="SUPFAM" id="SSF82895">
    <property type="entry name" value="TSP-1 type 1 repeat"/>
    <property type="match status" value="1"/>
</dbReference>
<gene>
    <name evidence="11" type="ORF">NQ318_021442</name>
</gene>
<name>A0AAV8ZF24_9CUCU</name>
<feature type="non-terminal residue" evidence="11">
    <location>
        <position position="1"/>
    </location>
</feature>
<dbReference type="GO" id="GO:0008017">
    <property type="term" value="F:microtubule binding"/>
    <property type="evidence" value="ECO:0007669"/>
    <property type="project" value="TreeGrafter"/>
</dbReference>
<evidence type="ECO:0000256" key="1">
    <source>
        <dbReference type="ARBA" id="ARBA00004138"/>
    </source>
</evidence>
<evidence type="ECO:0000256" key="10">
    <source>
        <dbReference type="SAM" id="SignalP"/>
    </source>
</evidence>
<evidence type="ECO:0000256" key="3">
    <source>
        <dbReference type="ARBA" id="ARBA00014087"/>
    </source>
</evidence>
<dbReference type="PANTHER" id="PTHR31954">
    <property type="entry name" value="CILIA- AND FLAGELLA-ASSOCIATED PROTEIN 157"/>
    <property type="match status" value="1"/>
</dbReference>
<feature type="chain" id="PRO_5043361825" description="Cilia- and flagella-associated protein 157" evidence="10">
    <location>
        <begin position="17"/>
        <end position="306"/>
    </location>
</feature>
<comment type="caution">
    <text evidence="11">The sequence shown here is derived from an EMBL/GenBank/DDBJ whole genome shotgun (WGS) entry which is preliminary data.</text>
</comment>
<dbReference type="PANTHER" id="PTHR31954:SF1">
    <property type="entry name" value="CILIA- AND FLAGELLA-ASSOCIATED PROTEIN 157"/>
    <property type="match status" value="1"/>
</dbReference>
<dbReference type="Gene3D" id="2.20.100.10">
    <property type="entry name" value="Thrombospondin type-1 (TSP1) repeat"/>
    <property type="match status" value="1"/>
</dbReference>
<dbReference type="InterPro" id="IPR000884">
    <property type="entry name" value="TSP1_rpt"/>
</dbReference>
<reference evidence="11" key="1">
    <citation type="journal article" date="2023" name="Insect Mol. Biol.">
        <title>Genome sequencing provides insights into the evolution of gene families encoding plant cell wall-degrading enzymes in longhorned beetles.</title>
        <authorList>
            <person name="Shin N.R."/>
            <person name="Okamura Y."/>
            <person name="Kirsch R."/>
            <person name="Pauchet Y."/>
        </authorList>
    </citation>
    <scope>NUCLEOTIDE SEQUENCE</scope>
    <source>
        <strain evidence="11">AMC_N1</strain>
    </source>
</reference>
<sequence length="306" mass="36049">VQIALLTLFFFSIVSDQESGGWGPWSAWTPCSSTCVGGTRSRYRFCDSPPPRYGAKFCEVRDALIDNGLIRTPFANNAASARTIKMRGRTEVFADDPRLLPLPERVCVLRGRDFRIRNSNNEMLSPAFTNSRRWPKERRAKKGKKEKKEVDPNALTEVDKTFYELTIADLNRKLARLRSLTEELEIKNEELLQEKQKLDEDRADIIIFLKRTLQEKTDENRELEERIVAMEETRENETEKYEEQIKEMQEEYHQMHDQLKSENKLLEGKLNALEEFRSQRDELMRKFENQENEMEAQEKRHKRGIV</sequence>
<dbReference type="FunFam" id="2.20.100.10:FF:000001">
    <property type="entry name" value="semaphorin-5A isoform X1"/>
    <property type="match status" value="1"/>
</dbReference>
<dbReference type="Pfam" id="PF00090">
    <property type="entry name" value="TSP_1"/>
    <property type="match status" value="1"/>
</dbReference>
<feature type="coiled-coil region" evidence="8">
    <location>
        <begin position="167"/>
        <end position="300"/>
    </location>
</feature>
<evidence type="ECO:0000256" key="5">
    <source>
        <dbReference type="ARBA" id="ARBA00023069"/>
    </source>
</evidence>
<evidence type="ECO:0000313" key="12">
    <source>
        <dbReference type="Proteomes" id="UP001162162"/>
    </source>
</evidence>
<dbReference type="InterPro" id="IPR038844">
    <property type="entry name" value="CFAP157"/>
</dbReference>
<dbReference type="AlphaFoldDB" id="A0AAV8ZF24"/>
<evidence type="ECO:0000256" key="6">
    <source>
        <dbReference type="ARBA" id="ARBA00023157"/>
    </source>
</evidence>
<keyword evidence="4 8" id="KW-0175">Coiled coil</keyword>
<comment type="subcellular location">
    <subcellularLocation>
        <location evidence="1">Cell projection</location>
        <location evidence="1">Cilium</location>
    </subcellularLocation>
</comment>
<dbReference type="EMBL" id="JAPWTK010000004">
    <property type="protein sequence ID" value="KAJ8961827.1"/>
    <property type="molecule type" value="Genomic_DNA"/>
</dbReference>
<dbReference type="Proteomes" id="UP001162162">
    <property type="component" value="Unassembled WGS sequence"/>
</dbReference>
<feature type="signal peptide" evidence="10">
    <location>
        <begin position="1"/>
        <end position="16"/>
    </location>
</feature>
<dbReference type="PROSITE" id="PS50092">
    <property type="entry name" value="TSP1"/>
    <property type="match status" value="1"/>
</dbReference>
<organism evidence="11 12">
    <name type="scientific">Aromia moschata</name>
    <dbReference type="NCBI Taxonomy" id="1265417"/>
    <lineage>
        <taxon>Eukaryota</taxon>
        <taxon>Metazoa</taxon>
        <taxon>Ecdysozoa</taxon>
        <taxon>Arthropoda</taxon>
        <taxon>Hexapoda</taxon>
        <taxon>Insecta</taxon>
        <taxon>Pterygota</taxon>
        <taxon>Neoptera</taxon>
        <taxon>Endopterygota</taxon>
        <taxon>Coleoptera</taxon>
        <taxon>Polyphaga</taxon>
        <taxon>Cucujiformia</taxon>
        <taxon>Chrysomeloidea</taxon>
        <taxon>Cerambycidae</taxon>
        <taxon>Cerambycinae</taxon>
        <taxon>Callichromatini</taxon>
        <taxon>Aromia</taxon>
    </lineage>
</organism>
<evidence type="ECO:0000256" key="4">
    <source>
        <dbReference type="ARBA" id="ARBA00023054"/>
    </source>
</evidence>
<evidence type="ECO:0000256" key="2">
    <source>
        <dbReference type="ARBA" id="ARBA00010841"/>
    </source>
</evidence>
<protein>
    <recommendedName>
        <fullName evidence="3">Cilia- and flagella-associated protein 157</fullName>
    </recommendedName>
</protein>
<dbReference type="GO" id="GO:0036064">
    <property type="term" value="C:ciliary basal body"/>
    <property type="evidence" value="ECO:0007669"/>
    <property type="project" value="TreeGrafter"/>
</dbReference>
<evidence type="ECO:0000256" key="8">
    <source>
        <dbReference type="SAM" id="Coils"/>
    </source>
</evidence>
<accession>A0AAV8ZF24</accession>
<keyword evidence="6" id="KW-1015">Disulfide bond</keyword>
<dbReference type="InterPro" id="IPR036383">
    <property type="entry name" value="TSP1_rpt_sf"/>
</dbReference>
<evidence type="ECO:0000256" key="7">
    <source>
        <dbReference type="ARBA" id="ARBA00023273"/>
    </source>
</evidence>
<keyword evidence="7" id="KW-0966">Cell projection</keyword>
<proteinExistence type="inferred from homology"/>
<comment type="similarity">
    <text evidence="2">Belongs to the CFAP157 family.</text>
</comment>
<keyword evidence="5" id="KW-0969">Cilium</keyword>
<dbReference type="SMART" id="SM00209">
    <property type="entry name" value="TSP1"/>
    <property type="match status" value="1"/>
</dbReference>
<feature type="compositionally biased region" description="Basic residues" evidence="9">
    <location>
        <begin position="133"/>
        <end position="145"/>
    </location>
</feature>
<evidence type="ECO:0000313" key="11">
    <source>
        <dbReference type="EMBL" id="KAJ8961827.1"/>
    </source>
</evidence>
<evidence type="ECO:0000256" key="9">
    <source>
        <dbReference type="SAM" id="MobiDB-lite"/>
    </source>
</evidence>